<organism evidence="1">
    <name type="scientific">marine metagenome</name>
    <dbReference type="NCBI Taxonomy" id="408172"/>
    <lineage>
        <taxon>unclassified sequences</taxon>
        <taxon>metagenomes</taxon>
        <taxon>ecological metagenomes</taxon>
    </lineage>
</organism>
<evidence type="ECO:0000313" key="1">
    <source>
        <dbReference type="EMBL" id="SVE33623.1"/>
    </source>
</evidence>
<protein>
    <recommendedName>
        <fullName evidence="2">Methyltransferase type 11 domain-containing protein</fullName>
    </recommendedName>
</protein>
<evidence type="ECO:0008006" key="2">
    <source>
        <dbReference type="Google" id="ProtNLM"/>
    </source>
</evidence>
<dbReference type="SUPFAM" id="SSF53335">
    <property type="entry name" value="S-adenosyl-L-methionine-dependent methyltransferases"/>
    <property type="match status" value="1"/>
</dbReference>
<accession>A0A383CNK9</accession>
<feature type="non-terminal residue" evidence="1">
    <location>
        <position position="1"/>
    </location>
</feature>
<dbReference type="Gene3D" id="3.40.50.150">
    <property type="entry name" value="Vaccinia Virus protein VP39"/>
    <property type="match status" value="1"/>
</dbReference>
<proteinExistence type="predicted"/>
<gene>
    <name evidence="1" type="ORF">METZ01_LOCUS486477</name>
</gene>
<dbReference type="InterPro" id="IPR029063">
    <property type="entry name" value="SAM-dependent_MTases_sf"/>
</dbReference>
<name>A0A383CNK9_9ZZZZ</name>
<dbReference type="AlphaFoldDB" id="A0A383CNK9"/>
<dbReference type="EMBL" id="UINC01210245">
    <property type="protein sequence ID" value="SVE33623.1"/>
    <property type="molecule type" value="Genomic_DNA"/>
</dbReference>
<sequence>VRLHQSLRLGGNLFLSVPAHPFLWGPHDVLNEHERRYRRRELRTKLTHAGFEIQRFSYWNMFAFPVICLARWLRFGKKGHEGDIGLGSPVGLKIFGLVLRFENYLLRWVDLPAGVSLVAVARPTFNRPFASSG</sequence>
<reference evidence="1" key="1">
    <citation type="submission" date="2018-05" db="EMBL/GenBank/DDBJ databases">
        <authorList>
            <person name="Lanie J.A."/>
            <person name="Ng W.-L."/>
            <person name="Kazmierczak K.M."/>
            <person name="Andrzejewski T.M."/>
            <person name="Davidsen T.M."/>
            <person name="Wayne K.J."/>
            <person name="Tettelin H."/>
            <person name="Glass J.I."/>
            <person name="Rusch D."/>
            <person name="Podicherti R."/>
            <person name="Tsui H.-C.T."/>
            <person name="Winkler M.E."/>
        </authorList>
    </citation>
    <scope>NUCLEOTIDE SEQUENCE</scope>
</reference>